<evidence type="ECO:0000313" key="3">
    <source>
        <dbReference type="EMBL" id="KAH9373078.1"/>
    </source>
</evidence>
<feature type="domain" description="Transposase Tc1-like" evidence="2">
    <location>
        <begin position="102"/>
        <end position="167"/>
    </location>
</feature>
<dbReference type="GO" id="GO:0015074">
    <property type="term" value="P:DNA integration"/>
    <property type="evidence" value="ECO:0007669"/>
    <property type="project" value="InterPro"/>
</dbReference>
<evidence type="ECO:0000259" key="2">
    <source>
        <dbReference type="Pfam" id="PF01498"/>
    </source>
</evidence>
<dbReference type="GO" id="GO:0006313">
    <property type="term" value="P:DNA transposition"/>
    <property type="evidence" value="ECO:0007669"/>
    <property type="project" value="InterPro"/>
</dbReference>
<protein>
    <recommendedName>
        <fullName evidence="2">Transposase Tc1-like domain-containing protein</fullName>
    </recommendedName>
</protein>
<accession>A0A9J6G3V7</accession>
<dbReference type="InterPro" id="IPR002492">
    <property type="entry name" value="Transposase_Tc1-like"/>
</dbReference>
<dbReference type="InterPro" id="IPR036397">
    <property type="entry name" value="RNaseH_sf"/>
</dbReference>
<comment type="caution">
    <text evidence="3">The sequence shown here is derived from an EMBL/GenBank/DDBJ whole genome shotgun (WGS) entry which is preliminary data.</text>
</comment>
<dbReference type="Gene3D" id="3.30.420.10">
    <property type="entry name" value="Ribonuclease H-like superfamily/Ribonuclease H"/>
    <property type="match status" value="1"/>
</dbReference>
<dbReference type="EMBL" id="JABSTR010000006">
    <property type="protein sequence ID" value="KAH9373078.1"/>
    <property type="molecule type" value="Genomic_DNA"/>
</dbReference>
<dbReference type="Gene3D" id="1.10.10.10">
    <property type="entry name" value="Winged helix-like DNA-binding domain superfamily/Winged helix DNA-binding domain"/>
    <property type="match status" value="1"/>
</dbReference>
<dbReference type="OMA" id="QWHEYPE"/>
<dbReference type="GO" id="GO:0005634">
    <property type="term" value="C:nucleus"/>
    <property type="evidence" value="ECO:0007669"/>
    <property type="project" value="UniProtKB-SubCell"/>
</dbReference>
<dbReference type="VEuPathDB" id="VectorBase:HLOH_059120"/>
<dbReference type="InterPro" id="IPR009057">
    <property type="entry name" value="Homeodomain-like_sf"/>
</dbReference>
<dbReference type="AlphaFoldDB" id="A0A9J6G3V7"/>
<dbReference type="InterPro" id="IPR036388">
    <property type="entry name" value="WH-like_DNA-bd_sf"/>
</dbReference>
<evidence type="ECO:0000256" key="1">
    <source>
        <dbReference type="ARBA" id="ARBA00004123"/>
    </source>
</evidence>
<dbReference type="SUPFAM" id="SSF46689">
    <property type="entry name" value="Homeodomain-like"/>
    <property type="match status" value="1"/>
</dbReference>
<dbReference type="GO" id="GO:0003677">
    <property type="term" value="F:DNA binding"/>
    <property type="evidence" value="ECO:0007669"/>
    <property type="project" value="InterPro"/>
</dbReference>
<gene>
    <name evidence="3" type="ORF">HPB48_005442</name>
</gene>
<proteinExistence type="predicted"/>
<evidence type="ECO:0000313" key="4">
    <source>
        <dbReference type="Proteomes" id="UP000821853"/>
    </source>
</evidence>
<dbReference type="OrthoDB" id="6503215at2759"/>
<name>A0A9J6G3V7_HAELO</name>
<sequence length="202" mass="23029">MLSTDYGFPACPSEGAVIKLSRLGTACQSAADRQWHEYPEDQRREIIRLAQSGHPQRYIGSLVGRPLKTVNRIIQAFKYEGRVRDAPRPPPPRVTTEDEDACIIASVVQDPFQSARAIRHTLDLDVSDSTVRRRLRSAGLRSRIASQKPLLTTSNKNARLHFATQHASWRTEDWGRVIFSDESTFCTRLDQSVRVWRLQGFR</sequence>
<dbReference type="Pfam" id="PF01498">
    <property type="entry name" value="HTH_Tnp_Tc3_2"/>
    <property type="match status" value="1"/>
</dbReference>
<reference evidence="3 4" key="1">
    <citation type="journal article" date="2020" name="Cell">
        <title>Large-Scale Comparative Analyses of Tick Genomes Elucidate Their Genetic Diversity and Vector Capacities.</title>
        <authorList>
            <consortium name="Tick Genome and Microbiome Consortium (TIGMIC)"/>
            <person name="Jia N."/>
            <person name="Wang J."/>
            <person name="Shi W."/>
            <person name="Du L."/>
            <person name="Sun Y."/>
            <person name="Zhan W."/>
            <person name="Jiang J.F."/>
            <person name="Wang Q."/>
            <person name="Zhang B."/>
            <person name="Ji P."/>
            <person name="Bell-Sakyi L."/>
            <person name="Cui X.M."/>
            <person name="Yuan T.T."/>
            <person name="Jiang B.G."/>
            <person name="Yang W.F."/>
            <person name="Lam T.T."/>
            <person name="Chang Q.C."/>
            <person name="Ding S.J."/>
            <person name="Wang X.J."/>
            <person name="Zhu J.G."/>
            <person name="Ruan X.D."/>
            <person name="Zhao L."/>
            <person name="Wei J.T."/>
            <person name="Ye R.Z."/>
            <person name="Que T.C."/>
            <person name="Du C.H."/>
            <person name="Zhou Y.H."/>
            <person name="Cheng J.X."/>
            <person name="Dai P.F."/>
            <person name="Guo W.B."/>
            <person name="Han X.H."/>
            <person name="Huang E.J."/>
            <person name="Li L.F."/>
            <person name="Wei W."/>
            <person name="Gao Y.C."/>
            <person name="Liu J.Z."/>
            <person name="Shao H.Z."/>
            <person name="Wang X."/>
            <person name="Wang C.C."/>
            <person name="Yang T.C."/>
            <person name="Huo Q.B."/>
            <person name="Li W."/>
            <person name="Chen H.Y."/>
            <person name="Chen S.E."/>
            <person name="Zhou L.G."/>
            <person name="Ni X.B."/>
            <person name="Tian J.H."/>
            <person name="Sheng Y."/>
            <person name="Liu T."/>
            <person name="Pan Y.S."/>
            <person name="Xia L.Y."/>
            <person name="Li J."/>
            <person name="Zhao F."/>
            <person name="Cao W.C."/>
        </authorList>
    </citation>
    <scope>NUCLEOTIDE SEQUENCE [LARGE SCALE GENOMIC DNA]</scope>
    <source>
        <strain evidence="3">HaeL-2018</strain>
    </source>
</reference>
<organism evidence="3 4">
    <name type="scientific">Haemaphysalis longicornis</name>
    <name type="common">Bush tick</name>
    <dbReference type="NCBI Taxonomy" id="44386"/>
    <lineage>
        <taxon>Eukaryota</taxon>
        <taxon>Metazoa</taxon>
        <taxon>Ecdysozoa</taxon>
        <taxon>Arthropoda</taxon>
        <taxon>Chelicerata</taxon>
        <taxon>Arachnida</taxon>
        <taxon>Acari</taxon>
        <taxon>Parasitiformes</taxon>
        <taxon>Ixodida</taxon>
        <taxon>Ixodoidea</taxon>
        <taxon>Ixodidae</taxon>
        <taxon>Haemaphysalinae</taxon>
        <taxon>Haemaphysalis</taxon>
    </lineage>
</organism>
<dbReference type="Proteomes" id="UP000821853">
    <property type="component" value="Chromosome 4"/>
</dbReference>
<keyword evidence="4" id="KW-1185">Reference proteome</keyword>
<comment type="subcellular location">
    <subcellularLocation>
        <location evidence="1">Nucleus</location>
    </subcellularLocation>
</comment>